<comment type="caution">
    <text evidence="2">The sequence shown here is derived from an EMBL/GenBank/DDBJ whole genome shotgun (WGS) entry which is preliminary data.</text>
</comment>
<dbReference type="EMBL" id="CM029044">
    <property type="protein sequence ID" value="KAG2604576.1"/>
    <property type="molecule type" value="Genomic_DNA"/>
</dbReference>
<organism evidence="2 3">
    <name type="scientific">Panicum virgatum</name>
    <name type="common">Blackwell switchgrass</name>
    <dbReference type="NCBI Taxonomy" id="38727"/>
    <lineage>
        <taxon>Eukaryota</taxon>
        <taxon>Viridiplantae</taxon>
        <taxon>Streptophyta</taxon>
        <taxon>Embryophyta</taxon>
        <taxon>Tracheophyta</taxon>
        <taxon>Spermatophyta</taxon>
        <taxon>Magnoliopsida</taxon>
        <taxon>Liliopsida</taxon>
        <taxon>Poales</taxon>
        <taxon>Poaceae</taxon>
        <taxon>PACMAD clade</taxon>
        <taxon>Panicoideae</taxon>
        <taxon>Panicodae</taxon>
        <taxon>Paniceae</taxon>
        <taxon>Panicinae</taxon>
        <taxon>Panicum</taxon>
        <taxon>Panicum sect. Hiantes</taxon>
    </lineage>
</organism>
<gene>
    <name evidence="2" type="ORF">PVAP13_4NG097628</name>
</gene>
<proteinExistence type="predicted"/>
<protein>
    <submittedName>
        <fullName evidence="2">Uncharacterized protein</fullName>
    </submittedName>
</protein>
<feature type="region of interest" description="Disordered" evidence="1">
    <location>
        <begin position="108"/>
        <end position="153"/>
    </location>
</feature>
<accession>A0A8T0T850</accession>
<name>A0A8T0T850_PANVG</name>
<evidence type="ECO:0000256" key="1">
    <source>
        <dbReference type="SAM" id="MobiDB-lite"/>
    </source>
</evidence>
<reference evidence="2" key="1">
    <citation type="submission" date="2020-05" db="EMBL/GenBank/DDBJ databases">
        <title>WGS assembly of Panicum virgatum.</title>
        <authorList>
            <person name="Lovell J.T."/>
            <person name="Jenkins J."/>
            <person name="Shu S."/>
            <person name="Juenger T.E."/>
            <person name="Schmutz J."/>
        </authorList>
    </citation>
    <scope>NUCLEOTIDE SEQUENCE</scope>
    <source>
        <strain evidence="2">AP13</strain>
    </source>
</reference>
<keyword evidence="3" id="KW-1185">Reference proteome</keyword>
<evidence type="ECO:0000313" key="2">
    <source>
        <dbReference type="EMBL" id="KAG2604576.1"/>
    </source>
</evidence>
<dbReference type="Proteomes" id="UP000823388">
    <property type="component" value="Chromosome 4N"/>
</dbReference>
<evidence type="ECO:0000313" key="3">
    <source>
        <dbReference type="Proteomes" id="UP000823388"/>
    </source>
</evidence>
<sequence>MSTPITGWGHNCVPEQRCIYTIPGSNGSSPSNKDHSSSVLTIPSKLRYRNRTVPRSLHRDQMKTSLPLVAAAIVLLLVMARAEGIRLDAESHEAFRNQMAHKFGETAVKNTEDEPSGEKMGETISEEKDKVGHKLPEIHVDYFGPRGHTSRHH</sequence>
<dbReference type="AlphaFoldDB" id="A0A8T0T850"/>
<feature type="compositionally biased region" description="Basic and acidic residues" evidence="1">
    <location>
        <begin position="110"/>
        <end position="140"/>
    </location>
</feature>